<organism evidence="2 3">
    <name type="scientific">Gymnopilus dilepis</name>
    <dbReference type="NCBI Taxonomy" id="231916"/>
    <lineage>
        <taxon>Eukaryota</taxon>
        <taxon>Fungi</taxon>
        <taxon>Dikarya</taxon>
        <taxon>Basidiomycota</taxon>
        <taxon>Agaricomycotina</taxon>
        <taxon>Agaricomycetes</taxon>
        <taxon>Agaricomycetidae</taxon>
        <taxon>Agaricales</taxon>
        <taxon>Agaricineae</taxon>
        <taxon>Hymenogastraceae</taxon>
        <taxon>Gymnopilus</taxon>
    </lineage>
</organism>
<name>A0A409VYX9_9AGAR</name>
<gene>
    <name evidence="2" type="ORF">CVT26_011247</name>
</gene>
<proteinExistence type="predicted"/>
<dbReference type="STRING" id="231916.A0A409VYX9"/>
<evidence type="ECO:0000313" key="3">
    <source>
        <dbReference type="Proteomes" id="UP000284706"/>
    </source>
</evidence>
<dbReference type="EMBL" id="NHYE01005501">
    <property type="protein sequence ID" value="PPQ71468.1"/>
    <property type="molecule type" value="Genomic_DNA"/>
</dbReference>
<accession>A0A409VYX9</accession>
<dbReference type="AlphaFoldDB" id="A0A409VYX9"/>
<keyword evidence="3" id="KW-1185">Reference proteome</keyword>
<sequence>MSSSNKIFNVEEPSGIDKVALETTAAEARIEAPNPVVAHQVDVNAEEAHEAAQQAAAHAKAIGSTLTGEPTTAAGQFKADASKTTNAAVEEGKRDVDQAKATGAGYVEQAKQLASSAVETAQAYMPSTIAGKPVGEIAATVQNTAAGAYTTVKETAQPHLEKVVNAAQGYVGAIGVQGKDAMSPGGDLGEQGKDLSGRAPSSATTAPLESGPHTVDAPYSSGVAPKIANTDQTATEGRPLSHN</sequence>
<dbReference type="Proteomes" id="UP000284706">
    <property type="component" value="Unassembled WGS sequence"/>
</dbReference>
<evidence type="ECO:0000256" key="1">
    <source>
        <dbReference type="SAM" id="MobiDB-lite"/>
    </source>
</evidence>
<comment type="caution">
    <text evidence="2">The sequence shown here is derived from an EMBL/GenBank/DDBJ whole genome shotgun (WGS) entry which is preliminary data.</text>
</comment>
<protein>
    <submittedName>
        <fullName evidence="2">Uncharacterized protein</fullName>
    </submittedName>
</protein>
<dbReference type="InParanoid" id="A0A409VYX9"/>
<evidence type="ECO:0000313" key="2">
    <source>
        <dbReference type="EMBL" id="PPQ71468.1"/>
    </source>
</evidence>
<dbReference type="OrthoDB" id="3269666at2759"/>
<reference evidence="2 3" key="1">
    <citation type="journal article" date="2018" name="Evol. Lett.">
        <title>Horizontal gene cluster transfer increased hallucinogenic mushroom diversity.</title>
        <authorList>
            <person name="Reynolds H.T."/>
            <person name="Vijayakumar V."/>
            <person name="Gluck-Thaler E."/>
            <person name="Korotkin H.B."/>
            <person name="Matheny P.B."/>
            <person name="Slot J.C."/>
        </authorList>
    </citation>
    <scope>NUCLEOTIDE SEQUENCE [LARGE SCALE GENOMIC DNA]</scope>
    <source>
        <strain evidence="2 3">SRW20</strain>
    </source>
</reference>
<feature type="region of interest" description="Disordered" evidence="1">
    <location>
        <begin position="181"/>
        <end position="243"/>
    </location>
</feature>